<dbReference type="OrthoDB" id="1111065at2759"/>
<dbReference type="PANTHER" id="PTHR33103:SF55">
    <property type="entry name" value="DUF674 FAMILY PROTEIN"/>
    <property type="match status" value="1"/>
</dbReference>
<dbReference type="AlphaFoldDB" id="A0A6D2K2X2"/>
<dbReference type="Pfam" id="PF05056">
    <property type="entry name" value="DUF674"/>
    <property type="match status" value="1"/>
</dbReference>
<proteinExistence type="predicted"/>
<name>A0A6D2K2X2_9BRAS</name>
<evidence type="ECO:0000313" key="1">
    <source>
        <dbReference type="EMBL" id="CAA7042972.1"/>
    </source>
</evidence>
<dbReference type="InterPro" id="IPR007750">
    <property type="entry name" value="DUF674"/>
</dbReference>
<dbReference type="PANTHER" id="PTHR33103">
    <property type="entry name" value="OS01G0153900 PROTEIN"/>
    <property type="match status" value="1"/>
</dbReference>
<evidence type="ECO:0000313" key="2">
    <source>
        <dbReference type="Proteomes" id="UP000467841"/>
    </source>
</evidence>
<dbReference type="Proteomes" id="UP000467841">
    <property type="component" value="Unassembled WGS sequence"/>
</dbReference>
<accession>A0A6D2K2X2</accession>
<sequence length="159" mass="17419">MALMFSGKKRTTLNGELKAITAYYLRQDVCESLEEESGSSHIYWQINKAPFSGSNIVKVFPNDPKFKPGISSSYGKGFMKKSTKLTVSADLVIPPMNSSSAIGLLKKLKVDCSDLEENQINISREELISILTLRASLISSSALTNGLSSLLVKKPKKET</sequence>
<reference evidence="1" key="1">
    <citation type="submission" date="2020-01" db="EMBL/GenBank/DDBJ databases">
        <authorList>
            <person name="Mishra B."/>
        </authorList>
    </citation>
    <scope>NUCLEOTIDE SEQUENCE [LARGE SCALE GENOMIC DNA]</scope>
</reference>
<gene>
    <name evidence="1" type="ORF">MERR_LOCUS30207</name>
</gene>
<keyword evidence="2" id="KW-1185">Reference proteome</keyword>
<protein>
    <submittedName>
        <fullName evidence="1">Uncharacterized protein</fullName>
    </submittedName>
</protein>
<dbReference type="EMBL" id="CACVBM020001274">
    <property type="protein sequence ID" value="CAA7042972.1"/>
    <property type="molecule type" value="Genomic_DNA"/>
</dbReference>
<organism evidence="1 2">
    <name type="scientific">Microthlaspi erraticum</name>
    <dbReference type="NCBI Taxonomy" id="1685480"/>
    <lineage>
        <taxon>Eukaryota</taxon>
        <taxon>Viridiplantae</taxon>
        <taxon>Streptophyta</taxon>
        <taxon>Embryophyta</taxon>
        <taxon>Tracheophyta</taxon>
        <taxon>Spermatophyta</taxon>
        <taxon>Magnoliopsida</taxon>
        <taxon>eudicotyledons</taxon>
        <taxon>Gunneridae</taxon>
        <taxon>Pentapetalae</taxon>
        <taxon>rosids</taxon>
        <taxon>malvids</taxon>
        <taxon>Brassicales</taxon>
        <taxon>Brassicaceae</taxon>
        <taxon>Coluteocarpeae</taxon>
        <taxon>Microthlaspi</taxon>
    </lineage>
</organism>
<comment type="caution">
    <text evidence="1">The sequence shown here is derived from an EMBL/GenBank/DDBJ whole genome shotgun (WGS) entry which is preliminary data.</text>
</comment>